<feature type="transmembrane region" description="Helical" evidence="2">
    <location>
        <begin position="39"/>
        <end position="57"/>
    </location>
</feature>
<organism evidence="3">
    <name type="scientific">Staphylococcus haemolyticus</name>
    <dbReference type="NCBI Taxonomy" id="1283"/>
    <lineage>
        <taxon>Bacteria</taxon>
        <taxon>Bacillati</taxon>
        <taxon>Bacillota</taxon>
        <taxon>Bacilli</taxon>
        <taxon>Bacillales</taxon>
        <taxon>Staphylococcaceae</taxon>
        <taxon>Staphylococcus</taxon>
    </lineage>
</organism>
<evidence type="ECO:0000256" key="1">
    <source>
        <dbReference type="SAM" id="Coils"/>
    </source>
</evidence>
<sequence>MSQKLDEINKEIEEELLQSKQDENNENNSNKSNMNKPRAIFLCLVLLMGLISFIRLFM</sequence>
<keyword evidence="2" id="KW-1133">Transmembrane helix</keyword>
<dbReference type="RefSeq" id="WP_158263960.1">
    <property type="nucleotide sequence ID" value="NZ_CP090475.1"/>
</dbReference>
<name>A0A1B1UY78_STAHA</name>
<dbReference type="AlphaFoldDB" id="A0A1B1UY78"/>
<keyword evidence="2" id="KW-0812">Transmembrane</keyword>
<dbReference type="EMBL" id="KX181861">
    <property type="protein sequence ID" value="ANW08036.1"/>
    <property type="molecule type" value="Genomic_DNA"/>
</dbReference>
<reference evidence="3" key="1">
    <citation type="submission" date="2016-05" db="EMBL/GenBank/DDBJ databases">
        <title>Clue for the horizontal gene transfer of serine-aspartate repeat gene from a novel composite staphylococcal cassette chromosome of Staphylococcus haemolyticus.</title>
        <authorList>
            <person name="Wu Z."/>
            <person name="Xue H."/>
            <person name="Zhao X."/>
        </authorList>
    </citation>
    <scope>NUCLEOTIDE SEQUENCE</scope>
    <source>
        <strain evidence="3">BC05211</strain>
    </source>
</reference>
<accession>A0A1B1UY78</accession>
<proteinExistence type="predicted"/>
<evidence type="ECO:0000313" key="3">
    <source>
        <dbReference type="EMBL" id="ANW08036.1"/>
    </source>
</evidence>
<protein>
    <submittedName>
        <fullName evidence="3">Uncharacterized protein</fullName>
    </submittedName>
</protein>
<feature type="coiled-coil region" evidence="1">
    <location>
        <begin position="2"/>
        <end position="29"/>
    </location>
</feature>
<keyword evidence="2" id="KW-0472">Membrane</keyword>
<keyword evidence="1" id="KW-0175">Coiled coil</keyword>
<evidence type="ECO:0000256" key="2">
    <source>
        <dbReference type="SAM" id="Phobius"/>
    </source>
</evidence>